<protein>
    <submittedName>
        <fullName evidence="1">Uncharacterized protein</fullName>
    </submittedName>
</protein>
<accession>A0ACB8ZZG7</accession>
<comment type="caution">
    <text evidence="1">The sequence shown here is derived from an EMBL/GenBank/DDBJ whole genome shotgun (WGS) entry which is preliminary data.</text>
</comment>
<keyword evidence="2" id="KW-1185">Reference proteome</keyword>
<name>A0ACB8ZZG7_ARCLA</name>
<evidence type="ECO:0000313" key="1">
    <source>
        <dbReference type="EMBL" id="KAI3702972.1"/>
    </source>
</evidence>
<dbReference type="EMBL" id="CM042055">
    <property type="protein sequence ID" value="KAI3702972.1"/>
    <property type="molecule type" value="Genomic_DNA"/>
</dbReference>
<sequence length="458" mass="52113">MRNVEIERVRDRVDVISQLPDCILHHILSFIPTKDVVKTSILSKRWNNLWTSVPNLDFDDALLYASEMDGCRDPPEVACFMNFVERVLLLRDTPNMEKFRLSCRVCFNSSRIHSWISVAIMHNAHELDLCLFAEDPFVLPRSMFSSGSLTILKIEMNCILELPNSVCLPYLKSLHLSLVTFMDDESTQKLFSGCRVLEELVMLDCEWMNLKNITISSSTLKHLTIDDLPYFGPPDAPSGCKITIDTPNLAYLNYTGYLSNEILLYDVSSLIKAYISVPIPNDRQKEVAFHVIGLLKGLRNVASLRVSNRTIESLVLAGNMLVHLPVFRNLARLELSMEIGNPTVGSLMKLLDCCPKLQSLYIIEGFGHDVCLVETDLIWSLLHKCTSFCLKMLTFKNFHGHDSEIRFLNYFLQRRLVSERIDICCCENLSGDPNRQKEVRNELETIAKGCASCVVTFS</sequence>
<reference evidence="1 2" key="2">
    <citation type="journal article" date="2022" name="Mol. Ecol. Resour.">
        <title>The genomes of chicory, endive, great burdock and yacon provide insights into Asteraceae paleo-polyploidization history and plant inulin production.</title>
        <authorList>
            <person name="Fan W."/>
            <person name="Wang S."/>
            <person name="Wang H."/>
            <person name="Wang A."/>
            <person name="Jiang F."/>
            <person name="Liu H."/>
            <person name="Zhao H."/>
            <person name="Xu D."/>
            <person name="Zhang Y."/>
        </authorList>
    </citation>
    <scope>NUCLEOTIDE SEQUENCE [LARGE SCALE GENOMIC DNA]</scope>
    <source>
        <strain evidence="2">cv. Niubang</strain>
    </source>
</reference>
<organism evidence="1 2">
    <name type="scientific">Arctium lappa</name>
    <name type="common">Greater burdock</name>
    <name type="synonym">Lappa major</name>
    <dbReference type="NCBI Taxonomy" id="4217"/>
    <lineage>
        <taxon>Eukaryota</taxon>
        <taxon>Viridiplantae</taxon>
        <taxon>Streptophyta</taxon>
        <taxon>Embryophyta</taxon>
        <taxon>Tracheophyta</taxon>
        <taxon>Spermatophyta</taxon>
        <taxon>Magnoliopsida</taxon>
        <taxon>eudicotyledons</taxon>
        <taxon>Gunneridae</taxon>
        <taxon>Pentapetalae</taxon>
        <taxon>asterids</taxon>
        <taxon>campanulids</taxon>
        <taxon>Asterales</taxon>
        <taxon>Asteraceae</taxon>
        <taxon>Carduoideae</taxon>
        <taxon>Cardueae</taxon>
        <taxon>Arctiinae</taxon>
        <taxon>Arctium</taxon>
    </lineage>
</organism>
<gene>
    <name evidence="1" type="ORF">L6452_28726</name>
</gene>
<dbReference type="Proteomes" id="UP001055879">
    <property type="component" value="Linkage Group LG09"/>
</dbReference>
<reference evidence="2" key="1">
    <citation type="journal article" date="2022" name="Mol. Ecol. Resour.">
        <title>The genomes of chicory, endive, great burdock and yacon provide insights into Asteraceae palaeo-polyploidization history and plant inulin production.</title>
        <authorList>
            <person name="Fan W."/>
            <person name="Wang S."/>
            <person name="Wang H."/>
            <person name="Wang A."/>
            <person name="Jiang F."/>
            <person name="Liu H."/>
            <person name="Zhao H."/>
            <person name="Xu D."/>
            <person name="Zhang Y."/>
        </authorList>
    </citation>
    <scope>NUCLEOTIDE SEQUENCE [LARGE SCALE GENOMIC DNA]</scope>
    <source>
        <strain evidence="2">cv. Niubang</strain>
    </source>
</reference>
<evidence type="ECO:0000313" key="2">
    <source>
        <dbReference type="Proteomes" id="UP001055879"/>
    </source>
</evidence>
<proteinExistence type="predicted"/>